<evidence type="ECO:0000259" key="1">
    <source>
        <dbReference type="PROSITE" id="PS51186"/>
    </source>
</evidence>
<dbReference type="EMBL" id="FQZV01000010">
    <property type="protein sequence ID" value="SHI92806.1"/>
    <property type="molecule type" value="Genomic_DNA"/>
</dbReference>
<keyword evidence="3" id="KW-1185">Reference proteome</keyword>
<dbReference type="PROSITE" id="PS51186">
    <property type="entry name" value="GNAT"/>
    <property type="match status" value="1"/>
</dbReference>
<dbReference type="GO" id="GO:0016747">
    <property type="term" value="F:acyltransferase activity, transferring groups other than amino-acyl groups"/>
    <property type="evidence" value="ECO:0007669"/>
    <property type="project" value="InterPro"/>
</dbReference>
<organism evidence="2 3">
    <name type="scientific">Geosporobacter subterraneus DSM 17957</name>
    <dbReference type="NCBI Taxonomy" id="1121919"/>
    <lineage>
        <taxon>Bacteria</taxon>
        <taxon>Bacillati</taxon>
        <taxon>Bacillota</taxon>
        <taxon>Clostridia</taxon>
        <taxon>Peptostreptococcales</taxon>
        <taxon>Thermotaleaceae</taxon>
        <taxon>Geosporobacter</taxon>
    </lineage>
</organism>
<evidence type="ECO:0000313" key="3">
    <source>
        <dbReference type="Proteomes" id="UP000184536"/>
    </source>
</evidence>
<dbReference type="InterPro" id="IPR016181">
    <property type="entry name" value="Acyl_CoA_acyltransferase"/>
</dbReference>
<feature type="domain" description="N-acetyltransferase" evidence="1">
    <location>
        <begin position="48"/>
        <end position="223"/>
    </location>
</feature>
<dbReference type="InterPro" id="IPR000182">
    <property type="entry name" value="GNAT_dom"/>
</dbReference>
<dbReference type="STRING" id="1121919.SAMN02745975_00912"/>
<dbReference type="OrthoDB" id="8750087at2"/>
<name>A0A1M6F566_9FIRM</name>
<gene>
    <name evidence="2" type="ORF">SAMN02745975_00912</name>
</gene>
<reference evidence="3" key="1">
    <citation type="submission" date="2016-11" db="EMBL/GenBank/DDBJ databases">
        <authorList>
            <person name="Varghese N."/>
            <person name="Submissions S."/>
        </authorList>
    </citation>
    <scope>NUCLEOTIDE SEQUENCE [LARGE SCALE GENOMIC DNA]</scope>
    <source>
        <strain evidence="3">DSM 17957</strain>
    </source>
</reference>
<evidence type="ECO:0000313" key="2">
    <source>
        <dbReference type="EMBL" id="SHI92806.1"/>
    </source>
</evidence>
<dbReference type="Proteomes" id="UP000184536">
    <property type="component" value="Unassembled WGS sequence"/>
</dbReference>
<protein>
    <recommendedName>
        <fullName evidence="1">N-acetyltransferase domain-containing protein</fullName>
    </recommendedName>
</protein>
<proteinExistence type="predicted"/>
<dbReference type="AlphaFoldDB" id="A0A1M6F566"/>
<dbReference type="Gene3D" id="3.40.630.30">
    <property type="match status" value="1"/>
</dbReference>
<dbReference type="SUPFAM" id="SSF55729">
    <property type="entry name" value="Acyl-CoA N-acyltransferases (Nat)"/>
    <property type="match status" value="1"/>
</dbReference>
<sequence>MKNLMEHSSRIVELPMKERIHRTKPIMEQGILNKHEGERQVRVPYEMMLIDETYLEEVLALQAYVSSTLENVQTFVADSEAFMREEILAPERGKMIGVFVEGKLIAYRNISFPKPDSEYNLGRETDLPEDELNKVSILEATVVHPQYRGNRLQARLLNHTIPLIDELGYFHVFSTISPYNYPSLKNVMDADLVIRDLKNRGGVYEGKLRFLLARDIRKPYSIDFTEKIVLSNSDIEKQQVLLKKGFIGYKLEKKAEGFNIFYGKLIK</sequence>
<accession>A0A1M6F566</accession>
<dbReference type="RefSeq" id="WP_110940183.1">
    <property type="nucleotide sequence ID" value="NZ_FQZV01000010.1"/>
</dbReference>